<feature type="domain" description="Prenyltransferase alpha-alpha toroid" evidence="2">
    <location>
        <begin position="116"/>
        <end position="266"/>
    </location>
</feature>
<dbReference type="InterPro" id="IPR001330">
    <property type="entry name" value="Prenyltrans"/>
</dbReference>
<dbReference type="InterPro" id="IPR008930">
    <property type="entry name" value="Terpenoid_cyclase/PrenylTrfase"/>
</dbReference>
<protein>
    <recommendedName>
        <fullName evidence="2">Prenyltransferase alpha-alpha toroid domain-containing protein</fullName>
    </recommendedName>
</protein>
<dbReference type="STRING" id="112413.SAMN05421854_11918"/>
<dbReference type="RefSeq" id="WP_143132615.1">
    <property type="nucleotide sequence ID" value="NZ_FOWC01000019.1"/>
</dbReference>
<dbReference type="Pfam" id="PF00432">
    <property type="entry name" value="Prenyltrans"/>
    <property type="match status" value="1"/>
</dbReference>
<evidence type="ECO:0000259" key="2">
    <source>
        <dbReference type="Pfam" id="PF00432"/>
    </source>
</evidence>
<keyword evidence="1" id="KW-0677">Repeat</keyword>
<accession>A0A1I6AHL9</accession>
<reference evidence="4" key="1">
    <citation type="submission" date="2016-10" db="EMBL/GenBank/DDBJ databases">
        <authorList>
            <person name="Varghese N."/>
            <person name="Submissions S."/>
        </authorList>
    </citation>
    <scope>NUCLEOTIDE SEQUENCE [LARGE SCALE GENOMIC DNA]</scope>
    <source>
        <strain evidence="4">DSM 44637</strain>
    </source>
</reference>
<sequence>MTEPASFVGRCRDSAGLLVETDEDRPSLEATRFGAEVLALTGSGPEAADLGFVAGARRGPAYAMHRGGELSLGATYYALRLHELAGIAVPAPAETGAWVASILVRDGSVGVDMDDLFYGIRSLLILALRLDRPAEDAVREFLGRCTADGGGCALEPGHSADIERTYCAVAILQWLGADDDQLAAQRHAGFATACDDGRGHIKMRPAEPAWSLASAYWGARTVQLLGLPWRWEALGSAVRECARPDGGYSAHDESTLWETYCALRVRRITAVRQGQPT</sequence>
<dbReference type="GO" id="GO:0003824">
    <property type="term" value="F:catalytic activity"/>
    <property type="evidence" value="ECO:0007669"/>
    <property type="project" value="InterPro"/>
</dbReference>
<evidence type="ECO:0000313" key="3">
    <source>
        <dbReference type="EMBL" id="SFQ68160.1"/>
    </source>
</evidence>
<proteinExistence type="predicted"/>
<dbReference type="Gene3D" id="1.50.10.20">
    <property type="match status" value="1"/>
</dbReference>
<dbReference type="SUPFAM" id="SSF48239">
    <property type="entry name" value="Terpenoid cyclases/Protein prenyltransferases"/>
    <property type="match status" value="1"/>
</dbReference>
<evidence type="ECO:0000313" key="4">
    <source>
        <dbReference type="Proteomes" id="UP000199137"/>
    </source>
</evidence>
<evidence type="ECO:0000256" key="1">
    <source>
        <dbReference type="ARBA" id="ARBA00022737"/>
    </source>
</evidence>
<dbReference type="Proteomes" id="UP000199137">
    <property type="component" value="Unassembled WGS sequence"/>
</dbReference>
<dbReference type="AlphaFoldDB" id="A0A1I6AHL9"/>
<dbReference type="EMBL" id="FOWC01000019">
    <property type="protein sequence ID" value="SFQ68160.1"/>
    <property type="molecule type" value="Genomic_DNA"/>
</dbReference>
<name>A0A1I6AHL9_9PSEU</name>
<organism evidence="3 4">
    <name type="scientific">Amycolatopsis rubida</name>
    <dbReference type="NCBI Taxonomy" id="112413"/>
    <lineage>
        <taxon>Bacteria</taxon>
        <taxon>Bacillati</taxon>
        <taxon>Actinomycetota</taxon>
        <taxon>Actinomycetes</taxon>
        <taxon>Pseudonocardiales</taxon>
        <taxon>Pseudonocardiaceae</taxon>
        <taxon>Amycolatopsis</taxon>
    </lineage>
</organism>
<gene>
    <name evidence="3" type="ORF">SAMN05421854_11918</name>
</gene>
<dbReference type="OrthoDB" id="9758578at2"/>